<gene>
    <name evidence="1" type="ORF">L249_5802</name>
</gene>
<dbReference type="EMBL" id="LKCN02000023">
    <property type="protein sequence ID" value="RCI07857.1"/>
    <property type="molecule type" value="Genomic_DNA"/>
</dbReference>
<reference evidence="1 2" key="1">
    <citation type="journal article" date="2015" name="BMC Genomics">
        <title>Insights from the genome of Ophiocordyceps polyrhachis-furcata to pathogenicity and host specificity in insect fungi.</title>
        <authorList>
            <person name="Wichadakul D."/>
            <person name="Kobmoo N."/>
            <person name="Ingsriswang S."/>
            <person name="Tangphatsornruang S."/>
            <person name="Chantasingh D."/>
            <person name="Luangsa-ard J.J."/>
            <person name="Eurwilaichitr L."/>
        </authorList>
    </citation>
    <scope>NUCLEOTIDE SEQUENCE [LARGE SCALE GENOMIC DNA]</scope>
    <source>
        <strain evidence="1 2">BCC 54312</strain>
    </source>
</reference>
<name>A0A367L0C8_9HYPO</name>
<evidence type="ECO:0000313" key="2">
    <source>
        <dbReference type="Proteomes" id="UP000253664"/>
    </source>
</evidence>
<evidence type="ECO:0000313" key="1">
    <source>
        <dbReference type="EMBL" id="RCI07857.1"/>
    </source>
</evidence>
<protein>
    <submittedName>
        <fullName evidence="1">Uncharacterized protein</fullName>
    </submittedName>
</protein>
<comment type="caution">
    <text evidence="1">The sequence shown here is derived from an EMBL/GenBank/DDBJ whole genome shotgun (WGS) entry which is preliminary data.</text>
</comment>
<proteinExistence type="predicted"/>
<dbReference type="AlphaFoldDB" id="A0A367L0C8"/>
<organism evidence="1 2">
    <name type="scientific">Ophiocordyceps polyrhachis-furcata BCC 54312</name>
    <dbReference type="NCBI Taxonomy" id="1330021"/>
    <lineage>
        <taxon>Eukaryota</taxon>
        <taxon>Fungi</taxon>
        <taxon>Dikarya</taxon>
        <taxon>Ascomycota</taxon>
        <taxon>Pezizomycotina</taxon>
        <taxon>Sordariomycetes</taxon>
        <taxon>Hypocreomycetidae</taxon>
        <taxon>Hypocreales</taxon>
        <taxon>Ophiocordycipitaceae</taxon>
        <taxon>Ophiocordyceps</taxon>
    </lineage>
</organism>
<accession>A0A367L0C8</accession>
<keyword evidence="2" id="KW-1185">Reference proteome</keyword>
<sequence>MSTSKLCGGGLKTATWVVPSYAASSDSGLRTGCVLQPPVSHLALEMGQVRAGGAGSHFSPHIHYRWYRYEIDGRLWRQAWPQTEMVLCTRNSPAQECLCASA</sequence>
<dbReference type="Proteomes" id="UP000253664">
    <property type="component" value="Unassembled WGS sequence"/>
</dbReference>